<organism evidence="17">
    <name type="scientific">Castor canadensis</name>
    <name type="common">American beaver</name>
    <dbReference type="NCBI Taxonomy" id="51338"/>
    <lineage>
        <taxon>Eukaryota</taxon>
        <taxon>Metazoa</taxon>
        <taxon>Chordata</taxon>
        <taxon>Craniata</taxon>
        <taxon>Vertebrata</taxon>
        <taxon>Euteleostomi</taxon>
        <taxon>Mammalia</taxon>
        <taxon>Eutheria</taxon>
        <taxon>Euarchontoglires</taxon>
        <taxon>Glires</taxon>
        <taxon>Rodentia</taxon>
        <taxon>Castorimorpha</taxon>
        <taxon>Castoridae</taxon>
        <taxon>Castor</taxon>
    </lineage>
</organism>
<dbReference type="CDD" id="cd00433">
    <property type="entry name" value="Peptidase_M17"/>
    <property type="match status" value="1"/>
</dbReference>
<dbReference type="EC" id="3.4.13.23" evidence="8"/>
<sequence length="477" mass="50970">MILVELFSSSGIQGPLSPSKGSTLIIFIFPQGLVLGIYSKDKEDGVPQFTSAGEDFDKSVAGKLREILNISGPPLKAGKTRTFYGLHQDFPSVVVVGLGKRTAGVDDQENWHEGKENIRTAIAAGCRQVQDLELSSVEVDPCGDPQAAAEGAMLGLYEYDDLKQKKKVAVSAKLYGSGDQEAWQRGVLFASGQNLARHLMETPANEMTPTRFAEIIEKKLKSASSKTEVHIRPKSWIEQQEMGSFLSVAKGSDEPPVFLEIHYTGSSSASEAPLVLVGKGITFDSGGISIKPSANMDLMRADMGGAATICSAIVSAATLSLPINIVGLAPLCENMPSGKANKPGDVVRARNGKTIQVDNTDAEGRLILADALCYAHTFNPKAIINAATLTGAMDIALGSGATGVFTNSSWLWNKLFENHNMNLLLRPALKQGTVSGGCLSLSIIQDRLKIANSPMLITLENTDLQELVQLQHSSRNS</sequence>
<gene>
    <name evidence="17" type="primary">Lap3</name>
</gene>
<feature type="domain" description="Cytosol aminopeptidase" evidence="16">
    <location>
        <begin position="359"/>
        <end position="366"/>
    </location>
</feature>
<dbReference type="GO" id="GO:0005737">
    <property type="term" value="C:cytoplasm"/>
    <property type="evidence" value="ECO:0007669"/>
    <property type="project" value="InterPro"/>
</dbReference>
<name>A0A8C0ZTW7_CASCN</name>
<dbReference type="PROSITE" id="PS00631">
    <property type="entry name" value="CYTOSOL_AP"/>
    <property type="match status" value="1"/>
</dbReference>
<dbReference type="InterPro" id="IPR011356">
    <property type="entry name" value="Leucine_aapep/pepB"/>
</dbReference>
<dbReference type="Pfam" id="PF02789">
    <property type="entry name" value="Peptidase_M17_N"/>
    <property type="match status" value="1"/>
</dbReference>
<dbReference type="InterPro" id="IPR008283">
    <property type="entry name" value="Peptidase_M17_N"/>
</dbReference>
<protein>
    <recommendedName>
        <fullName evidence="3">Cytosol aminopeptidase</fullName>
        <ecNumber evidence="8">3.4.13.23</ecNumber>
    </recommendedName>
    <alternativeName>
        <fullName evidence="11">Cysteinylglycine-S-conjugate dipeptidase</fullName>
    </alternativeName>
    <alternativeName>
        <fullName evidence="12">Leucine aminopeptidase 3</fullName>
    </alternativeName>
    <alternativeName>
        <fullName evidence="10">Proline aminopeptidase</fullName>
    </alternativeName>
    <alternativeName>
        <fullName evidence="9">Prolyl aminopeptidase</fullName>
    </alternativeName>
</protein>
<dbReference type="InterPro" id="IPR000819">
    <property type="entry name" value="Peptidase_M17_C"/>
</dbReference>
<dbReference type="PRINTS" id="PR00481">
    <property type="entry name" value="LAMNOPPTDASE"/>
</dbReference>
<dbReference type="InterPro" id="IPR043472">
    <property type="entry name" value="Macro_dom-like"/>
</dbReference>
<keyword evidence="6" id="KW-0378">Hydrolase</keyword>
<evidence type="ECO:0000256" key="7">
    <source>
        <dbReference type="ARBA" id="ARBA00023511"/>
    </source>
</evidence>
<comment type="similarity">
    <text evidence="1">Belongs to the peptidase M17 family.</text>
</comment>
<keyword evidence="5" id="KW-0645">Protease</keyword>
<evidence type="ECO:0000259" key="16">
    <source>
        <dbReference type="PROSITE" id="PS00631"/>
    </source>
</evidence>
<evidence type="ECO:0000256" key="13">
    <source>
        <dbReference type="ARBA" id="ARBA00045966"/>
    </source>
</evidence>
<comment type="function">
    <text evidence="13">Cytosolic metallopeptidase that catalyzes the removal of unsubstituted N-terminal hydrophobic amino acids from various peptides. The presence of Zn(2+) ions is essential for the peptidase activity, and the association with other cofactors can modulate the substrate spectificity of the enzyme. For instance, in the presence of Mn(2+), it displays a specific Cys-Gly hydrolyzing activity of Cys-Gly-S-conjugates. Involved in the metabolism of glutathione and in the degradation of glutathione S-conjugates, which may play a role in the control of the cell redox status.</text>
</comment>
<dbReference type="SUPFAM" id="SSF52949">
    <property type="entry name" value="Macro domain-like"/>
    <property type="match status" value="1"/>
</dbReference>
<dbReference type="GO" id="GO:0006508">
    <property type="term" value="P:proteolysis"/>
    <property type="evidence" value="ECO:0007669"/>
    <property type="project" value="UniProtKB-KW"/>
</dbReference>
<dbReference type="Gene3D" id="3.40.220.10">
    <property type="entry name" value="Leucine Aminopeptidase, subunit E, domain 1"/>
    <property type="match status" value="1"/>
</dbReference>
<evidence type="ECO:0000313" key="17">
    <source>
        <dbReference type="Ensembl" id="ENSCCNP00000018969.1"/>
    </source>
</evidence>
<evidence type="ECO:0000256" key="12">
    <source>
        <dbReference type="ARBA" id="ARBA00031564"/>
    </source>
</evidence>
<accession>A0A8C0ZTW7</accession>
<comment type="catalytic activity">
    <reaction evidence="14">
        <text>S-benzyl-L-cysteinylglycine + H2O = S-benzyl-L-cysteine + glycine</text>
        <dbReference type="Rhea" id="RHEA:62568"/>
        <dbReference type="ChEBI" id="CHEBI:15377"/>
        <dbReference type="ChEBI" id="CHEBI:57305"/>
        <dbReference type="ChEBI" id="CHEBI:145802"/>
        <dbReference type="ChEBI" id="CHEBI:145803"/>
    </reaction>
    <physiologicalReaction direction="left-to-right" evidence="14">
        <dbReference type="Rhea" id="RHEA:62569"/>
    </physiologicalReaction>
</comment>
<evidence type="ECO:0000256" key="15">
    <source>
        <dbReference type="ARBA" id="ARBA00049107"/>
    </source>
</evidence>
<dbReference type="PANTHER" id="PTHR11963:SF23">
    <property type="entry name" value="CYTOSOL AMINOPEPTIDASE"/>
    <property type="match status" value="1"/>
</dbReference>
<comment type="subunit">
    <text evidence="2">Homohexamer.</text>
</comment>
<dbReference type="GO" id="GO:0030145">
    <property type="term" value="F:manganese ion binding"/>
    <property type="evidence" value="ECO:0007669"/>
    <property type="project" value="InterPro"/>
</dbReference>
<evidence type="ECO:0000256" key="8">
    <source>
        <dbReference type="ARBA" id="ARBA00023625"/>
    </source>
</evidence>
<evidence type="ECO:0000256" key="14">
    <source>
        <dbReference type="ARBA" id="ARBA00047881"/>
    </source>
</evidence>
<keyword evidence="4" id="KW-0031">Aminopeptidase</keyword>
<dbReference type="FunFam" id="3.40.220.10:FF:000005">
    <property type="entry name" value="cytosol aminopeptidase"/>
    <property type="match status" value="1"/>
</dbReference>
<dbReference type="Ensembl" id="ENSCCNT00000024617.1">
    <property type="protein sequence ID" value="ENSCCNP00000018969.1"/>
    <property type="gene ID" value="ENSCCNG00000019122.1"/>
</dbReference>
<reference evidence="17" key="1">
    <citation type="submission" date="2023-09" db="UniProtKB">
        <authorList>
            <consortium name="Ensembl"/>
        </authorList>
    </citation>
    <scope>IDENTIFICATION</scope>
</reference>
<dbReference type="PANTHER" id="PTHR11963">
    <property type="entry name" value="LEUCINE AMINOPEPTIDASE-RELATED"/>
    <property type="match status" value="1"/>
</dbReference>
<evidence type="ECO:0000256" key="2">
    <source>
        <dbReference type="ARBA" id="ARBA00011643"/>
    </source>
</evidence>
<evidence type="ECO:0000256" key="4">
    <source>
        <dbReference type="ARBA" id="ARBA00022438"/>
    </source>
</evidence>
<comment type="catalytic activity">
    <reaction evidence="7">
        <text>an S-substituted L-cysteinylglycine + H2O = an S-substituted L-cysteine + glycine</text>
        <dbReference type="Rhea" id="RHEA:60444"/>
        <dbReference type="ChEBI" id="CHEBI:15377"/>
        <dbReference type="ChEBI" id="CHEBI:57305"/>
        <dbReference type="ChEBI" id="CHEBI:58717"/>
        <dbReference type="ChEBI" id="CHEBI:143103"/>
        <dbReference type="EC" id="3.4.13.23"/>
    </reaction>
    <physiologicalReaction direction="left-to-right" evidence="7">
        <dbReference type="Rhea" id="RHEA:60445"/>
    </physiologicalReaction>
</comment>
<dbReference type="Gene3D" id="3.40.630.10">
    <property type="entry name" value="Zn peptidases"/>
    <property type="match status" value="1"/>
</dbReference>
<proteinExistence type="inferred from homology"/>
<dbReference type="SUPFAM" id="SSF53187">
    <property type="entry name" value="Zn-dependent exopeptidases"/>
    <property type="match status" value="1"/>
</dbReference>
<evidence type="ECO:0000256" key="3">
    <source>
        <dbReference type="ARBA" id="ARBA00014190"/>
    </source>
</evidence>
<evidence type="ECO:0000256" key="6">
    <source>
        <dbReference type="ARBA" id="ARBA00022801"/>
    </source>
</evidence>
<evidence type="ECO:0000256" key="11">
    <source>
        <dbReference type="ARBA" id="ARBA00030997"/>
    </source>
</evidence>
<dbReference type="GO" id="GO:0070006">
    <property type="term" value="F:metalloaminopeptidase activity"/>
    <property type="evidence" value="ECO:0007669"/>
    <property type="project" value="InterPro"/>
</dbReference>
<evidence type="ECO:0000256" key="9">
    <source>
        <dbReference type="ARBA" id="ARBA00029605"/>
    </source>
</evidence>
<evidence type="ECO:0000256" key="1">
    <source>
        <dbReference type="ARBA" id="ARBA00009528"/>
    </source>
</evidence>
<comment type="catalytic activity">
    <reaction evidence="15">
        <text>L-cysteinylglycine + H2O = L-cysteine + glycine</text>
        <dbReference type="Rhea" id="RHEA:28783"/>
        <dbReference type="ChEBI" id="CHEBI:15377"/>
        <dbReference type="ChEBI" id="CHEBI:35235"/>
        <dbReference type="ChEBI" id="CHEBI:57305"/>
        <dbReference type="ChEBI" id="CHEBI:61694"/>
    </reaction>
    <physiologicalReaction direction="left-to-right" evidence="15">
        <dbReference type="Rhea" id="RHEA:28784"/>
    </physiologicalReaction>
</comment>
<dbReference type="AlphaFoldDB" id="A0A8C0ZTW7"/>
<dbReference type="Pfam" id="PF00883">
    <property type="entry name" value="Peptidase_M17"/>
    <property type="match status" value="1"/>
</dbReference>
<evidence type="ECO:0000256" key="5">
    <source>
        <dbReference type="ARBA" id="ARBA00022670"/>
    </source>
</evidence>
<evidence type="ECO:0000256" key="10">
    <source>
        <dbReference type="ARBA" id="ARBA00030930"/>
    </source>
</evidence>